<dbReference type="KEGG" id="asoc:CB4_04014"/>
<dbReference type="EMBL" id="AP017312">
    <property type="protein sequence ID" value="BAU29777.1"/>
    <property type="molecule type" value="Genomic_DNA"/>
</dbReference>
<sequence length="165" mass="18075">MSTQVNIGGTITIGDETDKTAQIKLPISAQIPIPPDLKKGYEFHYNKDEIEDKSQQINPLAVVKFVSWASQRFGIDDITSSLPEGVKNFAILVDKLNFSTGAGEFNVKLEFGSVKTAEGQTEPEFNREWSPIKGITIDGLTLEITKLADQQPAKPADEPEKPANS</sequence>
<dbReference type="Proteomes" id="UP000217696">
    <property type="component" value="Chromosome"/>
</dbReference>
<proteinExistence type="predicted"/>
<reference evidence="1 2" key="1">
    <citation type="submission" date="2015-12" db="EMBL/GenBank/DDBJ databases">
        <title>Genome sequence of Aneurinibacillus soli.</title>
        <authorList>
            <person name="Lee J.S."/>
            <person name="Lee K.C."/>
            <person name="Kim K.K."/>
            <person name="Lee B.W."/>
        </authorList>
    </citation>
    <scope>NUCLEOTIDE SEQUENCE [LARGE SCALE GENOMIC DNA]</scope>
    <source>
        <strain evidence="1 2">CB4</strain>
    </source>
</reference>
<gene>
    <name evidence="1" type="ORF">CB4_04014</name>
</gene>
<name>A0A0U5B199_9BACL</name>
<evidence type="ECO:0000313" key="1">
    <source>
        <dbReference type="EMBL" id="BAU29777.1"/>
    </source>
</evidence>
<dbReference type="AlphaFoldDB" id="A0A0U5B199"/>
<organism evidence="1 2">
    <name type="scientific">Aneurinibacillus soli</name>
    <dbReference type="NCBI Taxonomy" id="1500254"/>
    <lineage>
        <taxon>Bacteria</taxon>
        <taxon>Bacillati</taxon>
        <taxon>Bacillota</taxon>
        <taxon>Bacilli</taxon>
        <taxon>Bacillales</taxon>
        <taxon>Paenibacillaceae</taxon>
        <taxon>Aneurinibacillus group</taxon>
        <taxon>Aneurinibacillus</taxon>
    </lineage>
</organism>
<accession>A0A0U5B199</accession>
<dbReference type="RefSeq" id="WP_146226595.1">
    <property type="nucleotide sequence ID" value="NZ_QJSZ01000006.1"/>
</dbReference>
<evidence type="ECO:0000313" key="2">
    <source>
        <dbReference type="Proteomes" id="UP000217696"/>
    </source>
</evidence>
<protein>
    <submittedName>
        <fullName evidence="1">Uncharacterized protein</fullName>
    </submittedName>
</protein>
<keyword evidence="2" id="KW-1185">Reference proteome</keyword>